<dbReference type="GeneID" id="41963392"/>
<reference evidence="2 3" key="1">
    <citation type="journal article" date="2019" name="Mol. Biol. Evol.">
        <title>Blast fungal genomes show frequent chromosomal changes, gene gains and losses, and effector gene turnover.</title>
        <authorList>
            <person name="Gomez Luciano L.B."/>
            <person name="Jason Tsai I."/>
            <person name="Chuma I."/>
            <person name="Tosa Y."/>
            <person name="Chen Y.H."/>
            <person name="Li J.Y."/>
            <person name="Li M.Y."/>
            <person name="Jade Lu M.Y."/>
            <person name="Nakayashiki H."/>
            <person name="Li W.H."/>
        </authorList>
    </citation>
    <scope>NUCLEOTIDE SEQUENCE [LARGE SCALE GENOMIC DNA]</scope>
    <source>
        <strain evidence="2 3">NI907</strain>
    </source>
</reference>
<dbReference type="RefSeq" id="XP_030978431.1">
    <property type="nucleotide sequence ID" value="XM_031128484.1"/>
</dbReference>
<reference evidence="3" key="3">
    <citation type="submission" date="2025-08" db="UniProtKB">
        <authorList>
            <consortium name="RefSeq"/>
        </authorList>
    </citation>
    <scope>IDENTIFICATION</scope>
    <source>
        <strain evidence="3">NI907</strain>
    </source>
</reference>
<dbReference type="AlphaFoldDB" id="A0A6P8AU41"/>
<organism evidence="2 3">
    <name type="scientific">Pyricularia grisea</name>
    <name type="common">Crabgrass-specific blast fungus</name>
    <name type="synonym">Magnaporthe grisea</name>
    <dbReference type="NCBI Taxonomy" id="148305"/>
    <lineage>
        <taxon>Eukaryota</taxon>
        <taxon>Fungi</taxon>
        <taxon>Dikarya</taxon>
        <taxon>Ascomycota</taxon>
        <taxon>Pezizomycotina</taxon>
        <taxon>Sordariomycetes</taxon>
        <taxon>Sordariomycetidae</taxon>
        <taxon>Magnaporthales</taxon>
        <taxon>Pyriculariaceae</taxon>
        <taxon>Pyricularia</taxon>
    </lineage>
</organism>
<evidence type="ECO:0000313" key="3">
    <source>
        <dbReference type="RefSeq" id="XP_030978431.1"/>
    </source>
</evidence>
<keyword evidence="2" id="KW-1185">Reference proteome</keyword>
<evidence type="ECO:0000256" key="1">
    <source>
        <dbReference type="SAM" id="MobiDB-lite"/>
    </source>
</evidence>
<evidence type="ECO:0000313" key="2">
    <source>
        <dbReference type="Proteomes" id="UP000515153"/>
    </source>
</evidence>
<proteinExistence type="predicted"/>
<accession>A0A6P8AU41</accession>
<reference evidence="3" key="2">
    <citation type="submission" date="2019-10" db="EMBL/GenBank/DDBJ databases">
        <authorList>
            <consortium name="NCBI Genome Project"/>
        </authorList>
    </citation>
    <scope>NUCLEOTIDE SEQUENCE</scope>
    <source>
        <strain evidence="3">NI907</strain>
    </source>
</reference>
<feature type="region of interest" description="Disordered" evidence="1">
    <location>
        <begin position="72"/>
        <end position="105"/>
    </location>
</feature>
<dbReference type="KEGG" id="pgri:PgNI_08487"/>
<gene>
    <name evidence="3" type="ORF">PgNI_08487</name>
</gene>
<dbReference type="Proteomes" id="UP000515153">
    <property type="component" value="Chromosome V"/>
</dbReference>
<sequence>MDIALLPSRRKSFLTFPDRSLIFHLSQPLRFYTDANETPDSRSEHLVGLDAGRSFPALALTERTILVTRPAESHLSTTNVPRKKRFNGGQIAASGRMTPITPPIR</sequence>
<name>A0A6P8AU41_PYRGI</name>
<protein>
    <submittedName>
        <fullName evidence="3">Uncharacterized protein</fullName>
    </submittedName>
</protein>